<dbReference type="GO" id="GO:0046982">
    <property type="term" value="F:protein heterodimerization activity"/>
    <property type="evidence" value="ECO:0007669"/>
    <property type="project" value="InterPro"/>
</dbReference>
<protein>
    <submittedName>
        <fullName evidence="16">Junctional adhesion molecule C</fullName>
    </submittedName>
</protein>
<feature type="region of interest" description="Disordered" evidence="13">
    <location>
        <begin position="57"/>
        <end position="84"/>
    </location>
</feature>
<evidence type="ECO:0000256" key="7">
    <source>
        <dbReference type="ARBA" id="ARBA00022729"/>
    </source>
</evidence>
<keyword evidence="9 14" id="KW-1133">Transmembrane helix</keyword>
<dbReference type="Proteomes" id="UP001474421">
    <property type="component" value="Unassembled WGS sequence"/>
</dbReference>
<feature type="compositionally biased region" description="Low complexity" evidence="13">
    <location>
        <begin position="10"/>
        <end position="24"/>
    </location>
</feature>
<dbReference type="GO" id="GO:0005886">
    <property type="term" value="C:plasma membrane"/>
    <property type="evidence" value="ECO:0007669"/>
    <property type="project" value="UniProtKB-SubCell"/>
</dbReference>
<dbReference type="InterPro" id="IPR013783">
    <property type="entry name" value="Ig-like_fold"/>
</dbReference>
<dbReference type="InterPro" id="IPR007110">
    <property type="entry name" value="Ig-like_dom"/>
</dbReference>
<evidence type="ECO:0000256" key="5">
    <source>
        <dbReference type="ARBA" id="ARBA00022475"/>
    </source>
</evidence>
<evidence type="ECO:0000256" key="8">
    <source>
        <dbReference type="ARBA" id="ARBA00022949"/>
    </source>
</evidence>
<keyword evidence="10 14" id="KW-0472">Membrane</keyword>
<dbReference type="InterPro" id="IPR003599">
    <property type="entry name" value="Ig_sub"/>
</dbReference>
<dbReference type="Pfam" id="PF07686">
    <property type="entry name" value="V-set"/>
    <property type="match status" value="1"/>
</dbReference>
<comment type="subcellular location">
    <subcellularLocation>
        <location evidence="2">Cell junction</location>
        <location evidence="2">Tight junction</location>
    </subcellularLocation>
    <subcellularLocation>
        <location evidence="1">Cell membrane</location>
        <topology evidence="1">Single-pass type I membrane protein</topology>
    </subcellularLocation>
</comment>
<feature type="domain" description="Ig-like" evidence="15">
    <location>
        <begin position="226"/>
        <end position="307"/>
    </location>
</feature>
<dbReference type="SMART" id="SM00409">
    <property type="entry name" value="IG"/>
    <property type="match status" value="2"/>
</dbReference>
<evidence type="ECO:0000256" key="3">
    <source>
        <dbReference type="ARBA" id="ARBA00008637"/>
    </source>
</evidence>
<dbReference type="GO" id="GO:0042803">
    <property type="term" value="F:protein homodimerization activity"/>
    <property type="evidence" value="ECO:0007669"/>
    <property type="project" value="InterPro"/>
</dbReference>
<dbReference type="AlphaFoldDB" id="A0AAW1AZR6"/>
<evidence type="ECO:0000256" key="4">
    <source>
        <dbReference type="ARBA" id="ARBA00022427"/>
    </source>
</evidence>
<evidence type="ECO:0000256" key="2">
    <source>
        <dbReference type="ARBA" id="ARBA00004435"/>
    </source>
</evidence>
<evidence type="ECO:0000256" key="14">
    <source>
        <dbReference type="SAM" id="Phobius"/>
    </source>
</evidence>
<comment type="caution">
    <text evidence="16">The sequence shown here is derived from an EMBL/GenBank/DDBJ whole genome shotgun (WGS) entry which is preliminary data.</text>
</comment>
<dbReference type="GO" id="GO:0005923">
    <property type="term" value="C:bicellular tight junction"/>
    <property type="evidence" value="ECO:0007669"/>
    <property type="project" value="UniProtKB-SubCell"/>
</dbReference>
<dbReference type="InterPro" id="IPR042974">
    <property type="entry name" value="JAM-C"/>
</dbReference>
<feature type="compositionally biased region" description="Low complexity" evidence="13">
    <location>
        <begin position="57"/>
        <end position="66"/>
    </location>
</feature>
<keyword evidence="8" id="KW-0965">Cell junction</keyword>
<dbReference type="InterPro" id="IPR013106">
    <property type="entry name" value="Ig_V-set"/>
</dbReference>
<evidence type="ECO:0000256" key="13">
    <source>
        <dbReference type="SAM" id="MobiDB-lite"/>
    </source>
</evidence>
<keyword evidence="5" id="KW-1003">Cell membrane</keyword>
<keyword evidence="7" id="KW-0732">Signal</keyword>
<evidence type="ECO:0000259" key="15">
    <source>
        <dbReference type="PROSITE" id="PS50835"/>
    </source>
</evidence>
<evidence type="ECO:0000256" key="11">
    <source>
        <dbReference type="ARBA" id="ARBA00023157"/>
    </source>
</evidence>
<dbReference type="PROSITE" id="PS50835">
    <property type="entry name" value="IG_LIKE"/>
    <property type="match status" value="2"/>
</dbReference>
<dbReference type="SUPFAM" id="SSF48726">
    <property type="entry name" value="Immunoglobulin"/>
    <property type="match status" value="2"/>
</dbReference>
<proteinExistence type="inferred from homology"/>
<keyword evidence="17" id="KW-1185">Reference proteome</keyword>
<name>A0AAW1AZR6_CROAD</name>
<accession>A0AAW1AZR6</accession>
<keyword evidence="6 14" id="KW-0812">Transmembrane</keyword>
<feature type="transmembrane region" description="Helical" evidence="14">
    <location>
        <begin position="326"/>
        <end position="351"/>
    </location>
</feature>
<gene>
    <name evidence="16" type="ORF">NXF25_014389</name>
</gene>
<organism evidence="16 17">
    <name type="scientific">Crotalus adamanteus</name>
    <name type="common">Eastern diamondback rattlesnake</name>
    <dbReference type="NCBI Taxonomy" id="8729"/>
    <lineage>
        <taxon>Eukaryota</taxon>
        <taxon>Metazoa</taxon>
        <taxon>Chordata</taxon>
        <taxon>Craniata</taxon>
        <taxon>Vertebrata</taxon>
        <taxon>Euteleostomi</taxon>
        <taxon>Lepidosauria</taxon>
        <taxon>Squamata</taxon>
        <taxon>Bifurcata</taxon>
        <taxon>Unidentata</taxon>
        <taxon>Episquamata</taxon>
        <taxon>Toxicofera</taxon>
        <taxon>Serpentes</taxon>
        <taxon>Colubroidea</taxon>
        <taxon>Viperidae</taxon>
        <taxon>Crotalinae</taxon>
        <taxon>Crotalus</taxon>
    </lineage>
</organism>
<sequence length="394" mass="43002">MEGGREGGRRAALPPSLPASSPGRSRPRRAAGDAVAAATEPSISGRLATGALRLPPACSAPSLSPPTRRWDQARRGMRKLGPGGDGRPKSIGIMALWRPALLLLLLLLLRYRILAVELISKNINPVVEEFQQAELSCIISATKTANPRIEWKKIAGRGTTYVYFDGKMQGEWANRAQLSSRTSLTIYNVTRADKGIYRCEVVAPDDANLGAEININLTIHVKPVTPKCRVPPSVPVGKPATLYCQEKEGFPEPNYSWYRNDETLPLDSKASTKFQNSSFTVNPKTGTLAFAEVQKGDSGRYSCRAKNVVGEAWCEGIEMEVYDLNVVGIVIGVLVVLVVLSLTTVGICCAYRNGFFVHNKQNGNSYKTPAKPDGVNYIHTDEEGDFRHKSSFVI</sequence>
<dbReference type="GO" id="GO:0005178">
    <property type="term" value="F:integrin binding"/>
    <property type="evidence" value="ECO:0007669"/>
    <property type="project" value="TreeGrafter"/>
</dbReference>
<evidence type="ECO:0000256" key="6">
    <source>
        <dbReference type="ARBA" id="ARBA00022692"/>
    </source>
</evidence>
<feature type="region of interest" description="Disordered" evidence="13">
    <location>
        <begin position="1"/>
        <end position="38"/>
    </location>
</feature>
<evidence type="ECO:0000313" key="16">
    <source>
        <dbReference type="EMBL" id="KAK9395043.1"/>
    </source>
</evidence>
<dbReference type="GO" id="GO:0044291">
    <property type="term" value="C:cell-cell contact zone"/>
    <property type="evidence" value="ECO:0007669"/>
    <property type="project" value="TreeGrafter"/>
</dbReference>
<dbReference type="EMBL" id="JAOTOJ010000010">
    <property type="protein sequence ID" value="KAK9395043.1"/>
    <property type="molecule type" value="Genomic_DNA"/>
</dbReference>
<keyword evidence="11" id="KW-1015">Disulfide bond</keyword>
<dbReference type="Pfam" id="PF13927">
    <property type="entry name" value="Ig_3"/>
    <property type="match status" value="1"/>
</dbReference>
<evidence type="ECO:0000256" key="12">
    <source>
        <dbReference type="ARBA" id="ARBA00023319"/>
    </source>
</evidence>
<dbReference type="InterPro" id="IPR036179">
    <property type="entry name" value="Ig-like_dom_sf"/>
</dbReference>
<dbReference type="InterPro" id="IPR003598">
    <property type="entry name" value="Ig_sub2"/>
</dbReference>
<reference evidence="16 17" key="1">
    <citation type="journal article" date="2024" name="Proc. Natl. Acad. Sci. U.S.A.">
        <title>The genetic regulatory architecture and epigenomic basis for age-related changes in rattlesnake venom.</title>
        <authorList>
            <person name="Hogan M.P."/>
            <person name="Holding M.L."/>
            <person name="Nystrom G.S."/>
            <person name="Colston T.J."/>
            <person name="Bartlett D.A."/>
            <person name="Mason A.J."/>
            <person name="Ellsworth S.A."/>
            <person name="Rautsaw R.M."/>
            <person name="Lawrence K.C."/>
            <person name="Strickland J.L."/>
            <person name="He B."/>
            <person name="Fraser P."/>
            <person name="Margres M.J."/>
            <person name="Gilbert D.M."/>
            <person name="Gibbs H.L."/>
            <person name="Parkinson C.L."/>
            <person name="Rokyta D.R."/>
        </authorList>
    </citation>
    <scope>NUCLEOTIDE SEQUENCE [LARGE SCALE GENOMIC DNA]</scope>
    <source>
        <strain evidence="16">DRR0105</strain>
    </source>
</reference>
<dbReference type="GO" id="GO:0098632">
    <property type="term" value="F:cell-cell adhesion mediator activity"/>
    <property type="evidence" value="ECO:0007669"/>
    <property type="project" value="TreeGrafter"/>
</dbReference>
<dbReference type="SMART" id="SM00408">
    <property type="entry name" value="IGc2"/>
    <property type="match status" value="2"/>
</dbReference>
<evidence type="ECO:0000256" key="1">
    <source>
        <dbReference type="ARBA" id="ARBA00004251"/>
    </source>
</evidence>
<evidence type="ECO:0000256" key="10">
    <source>
        <dbReference type="ARBA" id="ARBA00023136"/>
    </source>
</evidence>
<evidence type="ECO:0000256" key="9">
    <source>
        <dbReference type="ARBA" id="ARBA00022989"/>
    </source>
</evidence>
<dbReference type="PANTHER" id="PTHR44598:SF2">
    <property type="entry name" value="JUNCTIONAL ADHESION MOLECULE C"/>
    <property type="match status" value="1"/>
</dbReference>
<keyword evidence="12" id="KW-0393">Immunoglobulin domain</keyword>
<comment type="similarity">
    <text evidence="3">Belongs to the immunoglobulin superfamily.</text>
</comment>
<feature type="domain" description="Ig-like" evidence="15">
    <location>
        <begin position="99"/>
        <end position="216"/>
    </location>
</feature>
<dbReference type="GO" id="GO:0098636">
    <property type="term" value="C:protein complex involved in cell adhesion"/>
    <property type="evidence" value="ECO:0007669"/>
    <property type="project" value="TreeGrafter"/>
</dbReference>
<evidence type="ECO:0000313" key="17">
    <source>
        <dbReference type="Proteomes" id="UP001474421"/>
    </source>
</evidence>
<dbReference type="Gene3D" id="2.60.40.10">
    <property type="entry name" value="Immunoglobulins"/>
    <property type="match status" value="2"/>
</dbReference>
<dbReference type="FunFam" id="2.60.40.10:FF:000342">
    <property type="entry name" value="Junctional adhesion molecule A"/>
    <property type="match status" value="1"/>
</dbReference>
<dbReference type="PANTHER" id="PTHR44598">
    <property type="entry name" value="JUNCTIONAL ADHESION MOLECULE C"/>
    <property type="match status" value="1"/>
</dbReference>
<keyword evidence="4" id="KW-0796">Tight junction</keyword>
<dbReference type="GO" id="GO:0016477">
    <property type="term" value="P:cell migration"/>
    <property type="evidence" value="ECO:0007669"/>
    <property type="project" value="TreeGrafter"/>
</dbReference>